<dbReference type="GO" id="GO:0055085">
    <property type="term" value="P:transmembrane transport"/>
    <property type="evidence" value="ECO:0007669"/>
    <property type="project" value="InterPro"/>
</dbReference>
<dbReference type="SUPFAM" id="SSF161098">
    <property type="entry name" value="MetI-like"/>
    <property type="match status" value="1"/>
</dbReference>
<dbReference type="InterPro" id="IPR035906">
    <property type="entry name" value="MetI-like_sf"/>
</dbReference>
<organism evidence="10 11">
    <name type="scientific">Mesorhizobium sanjuanii</name>
    <dbReference type="NCBI Taxonomy" id="2037900"/>
    <lineage>
        <taxon>Bacteria</taxon>
        <taxon>Pseudomonadati</taxon>
        <taxon>Pseudomonadota</taxon>
        <taxon>Alphaproteobacteria</taxon>
        <taxon>Hyphomicrobiales</taxon>
        <taxon>Phyllobacteriaceae</taxon>
        <taxon>Mesorhizobium</taxon>
    </lineage>
</organism>
<comment type="subcellular location">
    <subcellularLocation>
        <location evidence="1">Cell inner membrane</location>
        <topology evidence="1">Multi-pass membrane protein</topology>
    </subcellularLocation>
    <subcellularLocation>
        <location evidence="8">Cell membrane</location>
        <topology evidence="8">Multi-pass membrane protein</topology>
    </subcellularLocation>
</comment>
<feature type="transmembrane region" description="Helical" evidence="8">
    <location>
        <begin position="67"/>
        <end position="91"/>
    </location>
</feature>
<reference evidence="10 11" key="1">
    <citation type="submission" date="2017-09" db="EMBL/GenBank/DDBJ databases">
        <title>Mesorhizobum sanjuanii sp. nov. isolated from nodules of Lotus tenuis in saline-alkaline lowlands of Flooding Pampa.</title>
        <authorList>
            <person name="Sannazzaro A.I."/>
            <person name="Torres Tejerizo G.A."/>
            <person name="Fontana F."/>
            <person name="Cumpa Velazquez L.M."/>
            <person name="Hansen L."/>
            <person name="Pistorio M."/>
            <person name="Estrella M.J."/>
        </authorList>
    </citation>
    <scope>NUCLEOTIDE SEQUENCE [LARGE SCALE GENOMIC DNA]</scope>
    <source>
        <strain evidence="10 11">BSA136</strain>
    </source>
</reference>
<keyword evidence="5 8" id="KW-0812">Transmembrane</keyword>
<dbReference type="Proteomes" id="UP000219182">
    <property type="component" value="Unassembled WGS sequence"/>
</dbReference>
<evidence type="ECO:0000256" key="4">
    <source>
        <dbReference type="ARBA" id="ARBA00022519"/>
    </source>
</evidence>
<comment type="caution">
    <text evidence="10">The sequence shown here is derived from an EMBL/GenBank/DDBJ whole genome shotgun (WGS) entry which is preliminary data.</text>
</comment>
<dbReference type="Gene3D" id="1.10.3720.10">
    <property type="entry name" value="MetI-like"/>
    <property type="match status" value="1"/>
</dbReference>
<dbReference type="Pfam" id="PF00528">
    <property type="entry name" value="BPD_transp_1"/>
    <property type="match status" value="1"/>
</dbReference>
<accession>A0A2A6FLN3</accession>
<dbReference type="AlphaFoldDB" id="A0A2A6FLN3"/>
<feature type="transmembrane region" description="Helical" evidence="8">
    <location>
        <begin position="133"/>
        <end position="156"/>
    </location>
</feature>
<evidence type="ECO:0000256" key="5">
    <source>
        <dbReference type="ARBA" id="ARBA00022692"/>
    </source>
</evidence>
<keyword evidence="4" id="KW-0997">Cell inner membrane</keyword>
<evidence type="ECO:0000256" key="2">
    <source>
        <dbReference type="ARBA" id="ARBA00022448"/>
    </source>
</evidence>
<gene>
    <name evidence="10" type="ORF">CN311_02800</name>
</gene>
<feature type="transmembrane region" description="Helical" evidence="8">
    <location>
        <begin position="103"/>
        <end position="127"/>
    </location>
</feature>
<evidence type="ECO:0000256" key="6">
    <source>
        <dbReference type="ARBA" id="ARBA00022989"/>
    </source>
</evidence>
<evidence type="ECO:0000313" key="11">
    <source>
        <dbReference type="Proteomes" id="UP000219182"/>
    </source>
</evidence>
<dbReference type="PANTHER" id="PTHR43357:SF4">
    <property type="entry name" value="INNER MEMBRANE ABC TRANSPORTER PERMEASE PROTEIN YDCV"/>
    <property type="match status" value="1"/>
</dbReference>
<keyword evidence="3" id="KW-1003">Cell membrane</keyword>
<comment type="similarity">
    <text evidence="8">Belongs to the binding-protein-dependent transport system permease family.</text>
</comment>
<dbReference type="PANTHER" id="PTHR43357">
    <property type="entry name" value="INNER MEMBRANE ABC TRANSPORTER PERMEASE PROTEIN YDCV"/>
    <property type="match status" value="1"/>
</dbReference>
<proteinExistence type="inferred from homology"/>
<evidence type="ECO:0000259" key="9">
    <source>
        <dbReference type="PROSITE" id="PS50928"/>
    </source>
</evidence>
<keyword evidence="7 8" id="KW-0472">Membrane</keyword>
<sequence length="265" mass="28668">MNDMQIPHLNRLWLYVLCGLIVFFLIAPAFVIVPMSFSSSSQLRFPPSGFSLQWYERLFFDARWQSAMGVSGLVAMGTVLVATPLGTLAAYGLHQYKGMVSTLINVLIMSPIMLPVILIAIGTFFLYAKIGLLHSIVGLILAHSCLAIPFVMISVASGLTKFDMNLELAARIHGATRVQTFLRVTLPQLRMSIAAGALLSLVTSLDDVLISLFISGGSSTTLTKLMFSSMRDQIDPTISAISTCLIALAVIAITIARSIGVGERK</sequence>
<keyword evidence="2 8" id="KW-0813">Transport</keyword>
<evidence type="ECO:0000256" key="1">
    <source>
        <dbReference type="ARBA" id="ARBA00004429"/>
    </source>
</evidence>
<evidence type="ECO:0000256" key="3">
    <source>
        <dbReference type="ARBA" id="ARBA00022475"/>
    </source>
</evidence>
<name>A0A2A6FLN3_9HYPH</name>
<evidence type="ECO:0000313" key="10">
    <source>
        <dbReference type="EMBL" id="PDQ22643.1"/>
    </source>
</evidence>
<dbReference type="InterPro" id="IPR000515">
    <property type="entry name" value="MetI-like"/>
</dbReference>
<feature type="transmembrane region" description="Helical" evidence="8">
    <location>
        <begin position="12"/>
        <end position="37"/>
    </location>
</feature>
<evidence type="ECO:0000256" key="7">
    <source>
        <dbReference type="ARBA" id="ARBA00023136"/>
    </source>
</evidence>
<keyword evidence="6 8" id="KW-1133">Transmembrane helix</keyword>
<feature type="domain" description="ABC transmembrane type-1" evidence="9">
    <location>
        <begin position="68"/>
        <end position="256"/>
    </location>
</feature>
<dbReference type="PROSITE" id="PS50928">
    <property type="entry name" value="ABC_TM1"/>
    <property type="match status" value="1"/>
</dbReference>
<evidence type="ECO:0000256" key="8">
    <source>
        <dbReference type="RuleBase" id="RU363032"/>
    </source>
</evidence>
<keyword evidence="11" id="KW-1185">Reference proteome</keyword>
<protein>
    <submittedName>
        <fullName evidence="10">ABC transporter permease</fullName>
    </submittedName>
</protein>
<dbReference type="GO" id="GO:0005886">
    <property type="term" value="C:plasma membrane"/>
    <property type="evidence" value="ECO:0007669"/>
    <property type="project" value="UniProtKB-SubCell"/>
</dbReference>
<dbReference type="CDD" id="cd06261">
    <property type="entry name" value="TM_PBP2"/>
    <property type="match status" value="1"/>
</dbReference>
<dbReference type="EMBL" id="NWQG01000012">
    <property type="protein sequence ID" value="PDQ22643.1"/>
    <property type="molecule type" value="Genomic_DNA"/>
</dbReference>
<feature type="transmembrane region" description="Helical" evidence="8">
    <location>
        <begin position="237"/>
        <end position="256"/>
    </location>
</feature>
<feature type="transmembrane region" description="Helical" evidence="8">
    <location>
        <begin position="193"/>
        <end position="217"/>
    </location>
</feature>
<dbReference type="RefSeq" id="WP_097571898.1">
    <property type="nucleotide sequence ID" value="NZ_NWQG01000012.1"/>
</dbReference>